<accession>A0A7W9ZH82</accession>
<evidence type="ECO:0000313" key="4">
    <source>
        <dbReference type="Proteomes" id="UP000544872"/>
    </source>
</evidence>
<dbReference type="EMBL" id="JACIIX010000009">
    <property type="protein sequence ID" value="MBB6211018.1"/>
    <property type="molecule type" value="Genomic_DNA"/>
</dbReference>
<reference evidence="3 4" key="1">
    <citation type="submission" date="2020-08" db="EMBL/GenBank/DDBJ databases">
        <title>Genomic Encyclopedia of Type Strains, Phase IV (KMG-IV): sequencing the most valuable type-strain genomes for metagenomic binning, comparative biology and taxonomic classification.</title>
        <authorList>
            <person name="Goeker M."/>
        </authorList>
    </citation>
    <scope>NUCLEOTIDE SEQUENCE [LARGE SCALE GENOMIC DNA]</scope>
    <source>
        <strain evidence="3 4">DSM 11590</strain>
    </source>
</reference>
<organism evidence="3 4">
    <name type="scientific">Novispirillum itersonii</name>
    <name type="common">Aquaspirillum itersonii</name>
    <dbReference type="NCBI Taxonomy" id="189"/>
    <lineage>
        <taxon>Bacteria</taxon>
        <taxon>Pseudomonadati</taxon>
        <taxon>Pseudomonadota</taxon>
        <taxon>Alphaproteobacteria</taxon>
        <taxon>Rhodospirillales</taxon>
        <taxon>Novispirillaceae</taxon>
        <taxon>Novispirillum</taxon>
    </lineage>
</organism>
<comment type="caution">
    <text evidence="3">The sequence shown here is derived from an EMBL/GenBank/DDBJ whole genome shotgun (WGS) entry which is preliminary data.</text>
</comment>
<keyword evidence="2" id="KW-1133">Transmembrane helix</keyword>
<protein>
    <recommendedName>
        <fullName evidence="5">Phage shock protein B</fullName>
    </recommendedName>
</protein>
<keyword evidence="2" id="KW-0812">Transmembrane</keyword>
<dbReference type="Proteomes" id="UP000544872">
    <property type="component" value="Unassembled WGS sequence"/>
</dbReference>
<name>A0A7W9ZH82_NOVIT</name>
<evidence type="ECO:0008006" key="5">
    <source>
        <dbReference type="Google" id="ProtNLM"/>
    </source>
</evidence>
<sequence>MGDGLSVQQVITGVLVPVVTAGFWILWHRISEATATAKTTAGELTAHKVDCERRFARAEDLERLEARIEARFDRLEEKLDRAIGRREEA</sequence>
<keyword evidence="1" id="KW-0175">Coiled coil</keyword>
<proteinExistence type="predicted"/>
<keyword evidence="4" id="KW-1185">Reference proteome</keyword>
<evidence type="ECO:0000256" key="1">
    <source>
        <dbReference type="SAM" id="Coils"/>
    </source>
</evidence>
<gene>
    <name evidence="3" type="ORF">FHS48_002453</name>
</gene>
<feature type="transmembrane region" description="Helical" evidence="2">
    <location>
        <begin position="6"/>
        <end position="27"/>
    </location>
</feature>
<evidence type="ECO:0000256" key="2">
    <source>
        <dbReference type="SAM" id="Phobius"/>
    </source>
</evidence>
<keyword evidence="2" id="KW-0472">Membrane</keyword>
<dbReference type="RefSeq" id="WP_184263844.1">
    <property type="nucleotide sequence ID" value="NZ_JACIIX010000009.1"/>
</dbReference>
<feature type="coiled-coil region" evidence="1">
    <location>
        <begin position="58"/>
        <end position="85"/>
    </location>
</feature>
<dbReference type="AlphaFoldDB" id="A0A7W9ZH82"/>
<evidence type="ECO:0000313" key="3">
    <source>
        <dbReference type="EMBL" id="MBB6211018.1"/>
    </source>
</evidence>